<keyword evidence="4" id="KW-1003">Cell membrane</keyword>
<dbReference type="PANTHER" id="PTHR23501">
    <property type="entry name" value="MAJOR FACILITATOR SUPERFAMILY"/>
    <property type="match status" value="1"/>
</dbReference>
<feature type="transmembrane region" description="Helical" evidence="9">
    <location>
        <begin position="143"/>
        <end position="165"/>
    </location>
</feature>
<evidence type="ECO:0000256" key="6">
    <source>
        <dbReference type="ARBA" id="ARBA00022989"/>
    </source>
</evidence>
<dbReference type="PROSITE" id="PS50850">
    <property type="entry name" value="MFS"/>
    <property type="match status" value="1"/>
</dbReference>
<keyword evidence="12" id="KW-1185">Reference proteome</keyword>
<feature type="transmembrane region" description="Helical" evidence="9">
    <location>
        <begin position="272"/>
        <end position="292"/>
    </location>
</feature>
<accession>A0A4S4FMG9</accession>
<evidence type="ECO:0000256" key="4">
    <source>
        <dbReference type="ARBA" id="ARBA00022475"/>
    </source>
</evidence>
<evidence type="ECO:0000256" key="7">
    <source>
        <dbReference type="ARBA" id="ARBA00023136"/>
    </source>
</evidence>
<keyword evidence="6 9" id="KW-1133">Transmembrane helix</keyword>
<evidence type="ECO:0000259" key="10">
    <source>
        <dbReference type="PROSITE" id="PS50850"/>
    </source>
</evidence>
<feature type="transmembrane region" description="Helical" evidence="9">
    <location>
        <begin position="340"/>
        <end position="360"/>
    </location>
</feature>
<dbReference type="InterPro" id="IPR005829">
    <property type="entry name" value="Sugar_transporter_CS"/>
</dbReference>
<dbReference type="FunFam" id="1.20.1720.10:FF:000004">
    <property type="entry name" value="EmrB/QacA family drug resistance transporter"/>
    <property type="match status" value="1"/>
</dbReference>
<dbReference type="InterPro" id="IPR036259">
    <property type="entry name" value="MFS_trans_sf"/>
</dbReference>
<evidence type="ECO:0000256" key="8">
    <source>
        <dbReference type="SAM" id="MobiDB-lite"/>
    </source>
</evidence>
<evidence type="ECO:0000313" key="11">
    <source>
        <dbReference type="EMBL" id="THG31633.1"/>
    </source>
</evidence>
<name>A0A4S4FMG9_9MICO</name>
<dbReference type="GO" id="GO:0022857">
    <property type="term" value="F:transmembrane transporter activity"/>
    <property type="evidence" value="ECO:0007669"/>
    <property type="project" value="InterPro"/>
</dbReference>
<comment type="similarity">
    <text evidence="2">Belongs to the major facilitator superfamily. TCR/Tet family.</text>
</comment>
<dbReference type="EMBL" id="SSSM01000003">
    <property type="protein sequence ID" value="THG31633.1"/>
    <property type="molecule type" value="Genomic_DNA"/>
</dbReference>
<feature type="transmembrane region" description="Helical" evidence="9">
    <location>
        <begin position="408"/>
        <end position="428"/>
    </location>
</feature>
<dbReference type="InterPro" id="IPR011701">
    <property type="entry name" value="MFS"/>
</dbReference>
<evidence type="ECO:0000256" key="3">
    <source>
        <dbReference type="ARBA" id="ARBA00022448"/>
    </source>
</evidence>
<evidence type="ECO:0000256" key="9">
    <source>
        <dbReference type="SAM" id="Phobius"/>
    </source>
</evidence>
<keyword evidence="5 9" id="KW-0812">Transmembrane</keyword>
<keyword evidence="3" id="KW-0813">Transport</keyword>
<evidence type="ECO:0000256" key="2">
    <source>
        <dbReference type="ARBA" id="ARBA00007520"/>
    </source>
</evidence>
<feature type="transmembrane region" description="Helical" evidence="9">
    <location>
        <begin position="85"/>
        <end position="104"/>
    </location>
</feature>
<evidence type="ECO:0000256" key="5">
    <source>
        <dbReference type="ARBA" id="ARBA00022692"/>
    </source>
</evidence>
<feature type="transmembrane region" description="Helical" evidence="9">
    <location>
        <begin position="171"/>
        <end position="194"/>
    </location>
</feature>
<dbReference type="InterPro" id="IPR020846">
    <property type="entry name" value="MFS_dom"/>
</dbReference>
<proteinExistence type="inferred from homology"/>
<dbReference type="PANTHER" id="PTHR23501:SF197">
    <property type="entry name" value="COMD"/>
    <property type="match status" value="1"/>
</dbReference>
<dbReference type="GO" id="GO:0005886">
    <property type="term" value="C:plasma membrane"/>
    <property type="evidence" value="ECO:0007669"/>
    <property type="project" value="UniProtKB-SubCell"/>
</dbReference>
<dbReference type="Gene3D" id="1.20.1720.10">
    <property type="entry name" value="Multidrug resistance protein D"/>
    <property type="match status" value="1"/>
</dbReference>
<dbReference type="Gene3D" id="1.20.1250.20">
    <property type="entry name" value="MFS general substrate transporter like domains"/>
    <property type="match status" value="1"/>
</dbReference>
<dbReference type="Proteomes" id="UP000309133">
    <property type="component" value="Unassembled WGS sequence"/>
</dbReference>
<feature type="transmembrane region" description="Helical" evidence="9">
    <location>
        <begin position="304"/>
        <end position="328"/>
    </location>
</feature>
<dbReference type="RefSeq" id="WP_136426753.1">
    <property type="nucleotide sequence ID" value="NZ_SSSM01000003.1"/>
</dbReference>
<feature type="transmembrane region" description="Helical" evidence="9">
    <location>
        <begin position="462"/>
        <end position="484"/>
    </location>
</feature>
<dbReference type="OrthoDB" id="7375466at2"/>
<feature type="domain" description="Major facilitator superfamily (MFS) profile" evidence="10">
    <location>
        <begin position="20"/>
        <end position="489"/>
    </location>
</feature>
<feature type="transmembrane region" description="Helical" evidence="9">
    <location>
        <begin position="206"/>
        <end position="227"/>
    </location>
</feature>
<evidence type="ECO:0000256" key="1">
    <source>
        <dbReference type="ARBA" id="ARBA00004651"/>
    </source>
</evidence>
<comment type="caution">
    <text evidence="11">The sequence shown here is derived from an EMBL/GenBank/DDBJ whole genome shotgun (WGS) entry which is preliminary data.</text>
</comment>
<comment type="subcellular location">
    <subcellularLocation>
        <location evidence="1">Cell membrane</location>
        <topology evidence="1">Multi-pass membrane protein</topology>
    </subcellularLocation>
</comment>
<dbReference type="PRINTS" id="PR01036">
    <property type="entry name" value="TCRTETB"/>
</dbReference>
<dbReference type="PROSITE" id="PS00216">
    <property type="entry name" value="SUGAR_TRANSPORT_1"/>
    <property type="match status" value="1"/>
</dbReference>
<feature type="transmembrane region" description="Helical" evidence="9">
    <location>
        <begin position="55"/>
        <end position="73"/>
    </location>
</feature>
<feature type="transmembrane region" description="Helical" evidence="9">
    <location>
        <begin position="233"/>
        <end position="252"/>
    </location>
</feature>
<dbReference type="SUPFAM" id="SSF103473">
    <property type="entry name" value="MFS general substrate transporter"/>
    <property type="match status" value="1"/>
</dbReference>
<reference evidence="11 12" key="1">
    <citation type="submission" date="2019-04" db="EMBL/GenBank/DDBJ databases">
        <authorList>
            <person name="Jiang L."/>
        </authorList>
    </citation>
    <scope>NUCLEOTIDE SEQUENCE [LARGE SCALE GENOMIC DNA]</scope>
    <source>
        <strain evidence="11 12">YIM 131853</strain>
    </source>
</reference>
<feature type="transmembrane region" description="Helical" evidence="9">
    <location>
        <begin position="366"/>
        <end position="387"/>
    </location>
</feature>
<protein>
    <submittedName>
        <fullName evidence="11">MFS transporter</fullName>
    </submittedName>
</protein>
<organism evidence="11 12">
    <name type="scientific">Naasia lichenicola</name>
    <dbReference type="NCBI Taxonomy" id="2565933"/>
    <lineage>
        <taxon>Bacteria</taxon>
        <taxon>Bacillati</taxon>
        <taxon>Actinomycetota</taxon>
        <taxon>Actinomycetes</taxon>
        <taxon>Micrococcales</taxon>
        <taxon>Microbacteriaceae</taxon>
        <taxon>Naasia</taxon>
    </lineage>
</organism>
<sequence length="539" mass="55569">MTSSPTALASHLSPVRLRLLVVSLLTVSFLGALDHTIVSTSLSTIAGELGALDQLSWVIVSYTLSATVLLPLLGKLADGLGPRSVFLTSLVLFLVASLACGFAQDMVQLVIARAFQGLGSAGLQLMSQTIIATVTTPRERPKLLSIIGAAFPVAILVGPLLGGLIADNLGWHWVFWINIPLGVVALALAVAAIPHIDGAGRKPFDFGGAVSFTFAMVALVLAVTWVAQPETRLGATVLFVVAAVAFGVFFVIERRVTDPFVPLGLLRNRTVAACVTLGAIIGIGLFSIVSYIPTYVQMAYRTTATVSGLVPIATVFGMLISSLFSGFVVSRTGLYRPFTIAGTALAAAGLLAMSLLPPGLPLCVPMIAMGAVGLGTGAFMSLIVAVVQSAVSRDSIGAITATTNLTRQVGATVGTAVIGGVIGSGVVARLPAALDPNTLTPQVARQSSEATQVQIATVYAEVLSPVFLVLAIIYGIGIVAAILLPAGRLPEHEVSAEAEVDPAINATLDAARDSALESQPTATPDPRSAPRSLTSKERP</sequence>
<gene>
    <name evidence="11" type="ORF">E6C64_06065</name>
</gene>
<evidence type="ECO:0000313" key="12">
    <source>
        <dbReference type="Proteomes" id="UP000309133"/>
    </source>
</evidence>
<keyword evidence="7 9" id="KW-0472">Membrane</keyword>
<dbReference type="AlphaFoldDB" id="A0A4S4FMG9"/>
<dbReference type="Pfam" id="PF07690">
    <property type="entry name" value="MFS_1"/>
    <property type="match status" value="1"/>
</dbReference>
<feature type="region of interest" description="Disordered" evidence="8">
    <location>
        <begin position="509"/>
        <end position="539"/>
    </location>
</feature>